<evidence type="ECO:0000313" key="6">
    <source>
        <dbReference type="EMBL" id="SCB34455.1"/>
    </source>
</evidence>
<dbReference type="AlphaFoldDB" id="A0A1C3W3P1"/>
<dbReference type="GO" id="GO:0005886">
    <property type="term" value="C:plasma membrane"/>
    <property type="evidence" value="ECO:0007669"/>
    <property type="project" value="TreeGrafter"/>
</dbReference>
<evidence type="ECO:0000256" key="2">
    <source>
        <dbReference type="ARBA" id="ARBA00022989"/>
    </source>
</evidence>
<feature type="transmembrane region" description="Helical" evidence="4">
    <location>
        <begin position="74"/>
        <end position="91"/>
    </location>
</feature>
<dbReference type="Proteomes" id="UP000199435">
    <property type="component" value="Unassembled WGS sequence"/>
</dbReference>
<feature type="transmembrane region" description="Helical" evidence="4">
    <location>
        <begin position="323"/>
        <end position="345"/>
    </location>
</feature>
<sequence>MASNHVTPLLPIFTTAGIILGAHGLQLTFVAVRGAHEGFPATVIGVMSAVYSVGFALGCPCVSRLFFGMAQKRALMLLAVVASILTASMVLTNEPSVWIVIRFLSGFAYASLLAVIESEINANVSNTYRARALSIYRLISLGTVALAQQVIPSVGVDGPAVFFIISGAIFMSLVPISLIKTSGQASSMELRVNFVRAWHISPIAVLGAIAVGLTVTTFRSMGPVYAHAIGLTPAEIANFMSAGILGGLILQYPLGLFSDRSNRVTVILLTMIGAIATEVFLAAFADVGQALIIAGAVMFGAFSFPLYALCASHGNDRAEKGDYVMLASTLLFFISIGGALGPLMVSAIMQSEGQASFFYYMMAVHGLVSAYAIYELSIKPRKARMSREVERS</sequence>
<dbReference type="SUPFAM" id="SSF103473">
    <property type="entry name" value="MFS general substrate transporter"/>
    <property type="match status" value="1"/>
</dbReference>
<accession>A0A1C3W3P1</accession>
<protein>
    <submittedName>
        <fullName evidence="6">Predicted arabinose efflux permease, MFS family</fullName>
    </submittedName>
</protein>
<keyword evidence="7" id="KW-1185">Reference proteome</keyword>
<dbReference type="Gene3D" id="1.20.1250.20">
    <property type="entry name" value="MFS general substrate transporter like domains"/>
    <property type="match status" value="2"/>
</dbReference>
<evidence type="ECO:0000259" key="5">
    <source>
        <dbReference type="PROSITE" id="PS50850"/>
    </source>
</evidence>
<evidence type="ECO:0000256" key="3">
    <source>
        <dbReference type="ARBA" id="ARBA00023136"/>
    </source>
</evidence>
<feature type="transmembrane region" description="Helical" evidence="4">
    <location>
        <begin position="224"/>
        <end position="252"/>
    </location>
</feature>
<keyword evidence="1 4" id="KW-0812">Transmembrane</keyword>
<feature type="transmembrane region" description="Helical" evidence="4">
    <location>
        <begin position="290"/>
        <end position="311"/>
    </location>
</feature>
<feature type="transmembrane region" description="Helical" evidence="4">
    <location>
        <begin position="160"/>
        <end position="179"/>
    </location>
</feature>
<feature type="transmembrane region" description="Helical" evidence="4">
    <location>
        <begin position="264"/>
        <end position="284"/>
    </location>
</feature>
<evidence type="ECO:0000256" key="4">
    <source>
        <dbReference type="SAM" id="Phobius"/>
    </source>
</evidence>
<keyword evidence="2 4" id="KW-1133">Transmembrane helix</keyword>
<feature type="transmembrane region" description="Helical" evidence="4">
    <location>
        <begin position="97"/>
        <end position="115"/>
    </location>
</feature>
<feature type="transmembrane region" description="Helical" evidence="4">
    <location>
        <begin position="38"/>
        <end position="62"/>
    </location>
</feature>
<dbReference type="EMBL" id="FMAH01000022">
    <property type="protein sequence ID" value="SCB34455.1"/>
    <property type="molecule type" value="Genomic_DNA"/>
</dbReference>
<dbReference type="InterPro" id="IPR047200">
    <property type="entry name" value="MFS_YcaD-like"/>
</dbReference>
<gene>
    <name evidence="6" type="ORF">GA0061102_102229</name>
</gene>
<feature type="transmembrane region" description="Helical" evidence="4">
    <location>
        <begin position="135"/>
        <end position="154"/>
    </location>
</feature>
<dbReference type="PANTHER" id="PTHR23521:SF3">
    <property type="entry name" value="MFS TRANSPORTER"/>
    <property type="match status" value="1"/>
</dbReference>
<dbReference type="InterPro" id="IPR020846">
    <property type="entry name" value="MFS_dom"/>
</dbReference>
<dbReference type="InterPro" id="IPR036259">
    <property type="entry name" value="MFS_trans_sf"/>
</dbReference>
<feature type="transmembrane region" description="Helical" evidence="4">
    <location>
        <begin position="12"/>
        <end position="32"/>
    </location>
</feature>
<dbReference type="InterPro" id="IPR011701">
    <property type="entry name" value="MFS"/>
</dbReference>
<dbReference type="STRING" id="411945.GA0061102_102229"/>
<dbReference type="PANTHER" id="PTHR23521">
    <property type="entry name" value="TRANSPORTER MFS SUPERFAMILY"/>
    <property type="match status" value="1"/>
</dbReference>
<dbReference type="CDD" id="cd17477">
    <property type="entry name" value="MFS_YcaD_like"/>
    <property type="match status" value="1"/>
</dbReference>
<dbReference type="PROSITE" id="PS50850">
    <property type="entry name" value="MFS"/>
    <property type="match status" value="1"/>
</dbReference>
<evidence type="ECO:0000313" key="7">
    <source>
        <dbReference type="Proteomes" id="UP000199435"/>
    </source>
</evidence>
<name>A0A1C3W3P1_9HYPH</name>
<feature type="transmembrane region" description="Helical" evidence="4">
    <location>
        <begin position="357"/>
        <end position="377"/>
    </location>
</feature>
<organism evidence="6 7">
    <name type="scientific">Rhizobium miluonense</name>
    <dbReference type="NCBI Taxonomy" id="411945"/>
    <lineage>
        <taxon>Bacteria</taxon>
        <taxon>Pseudomonadati</taxon>
        <taxon>Pseudomonadota</taxon>
        <taxon>Alphaproteobacteria</taxon>
        <taxon>Hyphomicrobiales</taxon>
        <taxon>Rhizobiaceae</taxon>
        <taxon>Rhizobium/Agrobacterium group</taxon>
        <taxon>Rhizobium</taxon>
    </lineage>
</organism>
<dbReference type="GO" id="GO:0022857">
    <property type="term" value="F:transmembrane transporter activity"/>
    <property type="evidence" value="ECO:0007669"/>
    <property type="project" value="InterPro"/>
</dbReference>
<feature type="domain" description="Major facilitator superfamily (MFS) profile" evidence="5">
    <location>
        <begin position="200"/>
        <end position="392"/>
    </location>
</feature>
<dbReference type="Pfam" id="PF07690">
    <property type="entry name" value="MFS_1"/>
    <property type="match status" value="1"/>
</dbReference>
<keyword evidence="3 4" id="KW-0472">Membrane</keyword>
<reference evidence="7" key="1">
    <citation type="submission" date="2016-08" db="EMBL/GenBank/DDBJ databases">
        <authorList>
            <person name="Varghese N."/>
            <person name="Submissions Spin"/>
        </authorList>
    </citation>
    <scope>NUCLEOTIDE SEQUENCE [LARGE SCALE GENOMIC DNA]</scope>
    <source>
        <strain evidence="7">HAMBI 2971</strain>
    </source>
</reference>
<feature type="transmembrane region" description="Helical" evidence="4">
    <location>
        <begin position="200"/>
        <end position="218"/>
    </location>
</feature>
<proteinExistence type="predicted"/>
<evidence type="ECO:0000256" key="1">
    <source>
        <dbReference type="ARBA" id="ARBA00022692"/>
    </source>
</evidence>